<evidence type="ECO:0000256" key="1">
    <source>
        <dbReference type="SAM" id="MobiDB-lite"/>
    </source>
</evidence>
<sequence>MTSKEYMQCVTSVDPHWLAELGPMFFSIKTTEFGHAEKRKREREELEQMHKSSSSVARTATFSVSRKSTASIGSRTPLLTPRRYGK</sequence>
<protein>
    <recommendedName>
        <fullName evidence="4">DUF1605-domain-containing protein</fullName>
    </recommendedName>
</protein>
<name>A0A075B4C3_ROZAC</name>
<dbReference type="EMBL" id="KE560632">
    <property type="protein sequence ID" value="EPZ36215.1"/>
    <property type="molecule type" value="Genomic_DNA"/>
</dbReference>
<proteinExistence type="predicted"/>
<feature type="compositionally biased region" description="Polar residues" evidence="1">
    <location>
        <begin position="51"/>
        <end position="74"/>
    </location>
</feature>
<dbReference type="Proteomes" id="UP000030755">
    <property type="component" value="Unassembled WGS sequence"/>
</dbReference>
<dbReference type="OrthoDB" id="10253254at2759"/>
<gene>
    <name evidence="2" type="ORF">O9G_006353</name>
</gene>
<dbReference type="STRING" id="988480.A0A075B4C3"/>
<feature type="region of interest" description="Disordered" evidence="1">
    <location>
        <begin position="38"/>
        <end position="86"/>
    </location>
</feature>
<evidence type="ECO:0000313" key="3">
    <source>
        <dbReference type="Proteomes" id="UP000030755"/>
    </source>
</evidence>
<dbReference type="AlphaFoldDB" id="A0A075B4C3"/>
<dbReference type="HOGENOM" id="CLU_2377440_0_0_1"/>
<evidence type="ECO:0000313" key="2">
    <source>
        <dbReference type="EMBL" id="EPZ36215.1"/>
    </source>
</evidence>
<organism evidence="2 3">
    <name type="scientific">Rozella allomycis (strain CSF55)</name>
    <dbReference type="NCBI Taxonomy" id="988480"/>
    <lineage>
        <taxon>Eukaryota</taxon>
        <taxon>Fungi</taxon>
        <taxon>Fungi incertae sedis</taxon>
        <taxon>Cryptomycota</taxon>
        <taxon>Cryptomycota incertae sedis</taxon>
        <taxon>Rozella</taxon>
    </lineage>
</organism>
<evidence type="ECO:0008006" key="4">
    <source>
        <dbReference type="Google" id="ProtNLM"/>
    </source>
</evidence>
<keyword evidence="3" id="KW-1185">Reference proteome</keyword>
<accession>A0A075B4C3</accession>
<reference evidence="2 3" key="1">
    <citation type="journal article" date="2013" name="Curr. Biol.">
        <title>Shared signatures of parasitism and phylogenomics unite Cryptomycota and microsporidia.</title>
        <authorList>
            <person name="James T.Y."/>
            <person name="Pelin A."/>
            <person name="Bonen L."/>
            <person name="Ahrendt S."/>
            <person name="Sain D."/>
            <person name="Corradi N."/>
            <person name="Stajich J.E."/>
        </authorList>
    </citation>
    <scope>NUCLEOTIDE SEQUENCE [LARGE SCALE GENOMIC DNA]</scope>
    <source>
        <strain evidence="2 3">CSF55</strain>
    </source>
</reference>